<evidence type="ECO:0000256" key="5">
    <source>
        <dbReference type="NCBIfam" id="TIGR00020"/>
    </source>
</evidence>
<keyword evidence="4" id="KW-0963">Cytoplasm</keyword>
<feature type="domain" description="Peptide chain release factor" evidence="6">
    <location>
        <begin position="59"/>
        <end position="172"/>
    </location>
</feature>
<gene>
    <name evidence="4" type="primary">prfB</name>
    <name evidence="7" type="ORF">COX36_04005</name>
</gene>
<dbReference type="SMART" id="SM00937">
    <property type="entry name" value="PCRF"/>
    <property type="match status" value="1"/>
</dbReference>
<proteinExistence type="inferred from homology"/>
<reference evidence="7 8" key="1">
    <citation type="submission" date="2017-09" db="EMBL/GenBank/DDBJ databases">
        <title>Depth-based differentiation of microbial function through sediment-hosted aquifers and enrichment of novel symbionts in the deep terrestrial subsurface.</title>
        <authorList>
            <person name="Probst A.J."/>
            <person name="Ladd B."/>
            <person name="Jarett J.K."/>
            <person name="Geller-Mcgrath D.E."/>
            <person name="Sieber C.M."/>
            <person name="Emerson J.B."/>
            <person name="Anantharaman K."/>
            <person name="Thomas B.C."/>
            <person name="Malmstrom R."/>
            <person name="Stieglmeier M."/>
            <person name="Klingl A."/>
            <person name="Woyke T."/>
            <person name="Ryan C.M."/>
            <person name="Banfield J.F."/>
        </authorList>
    </citation>
    <scope>NUCLEOTIDE SEQUENCE [LARGE SCALE GENOMIC DNA]</scope>
    <source>
        <strain evidence="7">CG23_combo_of_CG06-09_8_20_14_all_38_19</strain>
    </source>
</reference>
<protein>
    <recommendedName>
        <fullName evidence="4 5">Peptide chain release factor 2</fullName>
        <shortName evidence="4">RF-2</shortName>
    </recommendedName>
</protein>
<dbReference type="Proteomes" id="UP000230273">
    <property type="component" value="Unassembled WGS sequence"/>
</dbReference>
<dbReference type="InterPro" id="IPR000352">
    <property type="entry name" value="Pep_chain_release_fac_I"/>
</dbReference>
<evidence type="ECO:0000259" key="6">
    <source>
        <dbReference type="SMART" id="SM00937"/>
    </source>
</evidence>
<accession>A0A2G9YXY8</accession>
<dbReference type="InterPro" id="IPR005139">
    <property type="entry name" value="PCRF"/>
</dbReference>
<dbReference type="Gene3D" id="3.30.160.20">
    <property type="match status" value="1"/>
</dbReference>
<evidence type="ECO:0000313" key="7">
    <source>
        <dbReference type="EMBL" id="PIP23311.1"/>
    </source>
</evidence>
<comment type="subcellular location">
    <subcellularLocation>
        <location evidence="4">Cytoplasm</location>
    </subcellularLocation>
</comment>
<dbReference type="NCBIfam" id="TIGR00020">
    <property type="entry name" value="prfB"/>
    <property type="match status" value="1"/>
</dbReference>
<evidence type="ECO:0000256" key="4">
    <source>
        <dbReference type="HAMAP-Rule" id="MF_00094"/>
    </source>
</evidence>
<dbReference type="InterPro" id="IPR004374">
    <property type="entry name" value="PrfB"/>
</dbReference>
<dbReference type="Pfam" id="PF00472">
    <property type="entry name" value="RF-1"/>
    <property type="match status" value="1"/>
</dbReference>
<evidence type="ECO:0000256" key="3">
    <source>
        <dbReference type="ARBA" id="ARBA00022917"/>
    </source>
</evidence>
<keyword evidence="3 4" id="KW-0648">Protein biosynthesis</keyword>
<sequence length="343" mass="39344">MSSAKWRTVFEIEQKKEKVKELDKELQKPDFWLDKERAVSVSQEFAQLKNEIIEFEDLELGLEELKESGDESSINEFEKKIKQKELQVFLSGKYDKGNAILSIYSGAGGQDAQDWATMLLRMYQRYCDRKSFKTRILHQSFGEAGGPEGRIGTKSVTMEVNGKFAYGFLRAETGVHRLVRISPFSAQKLRHTSFALVEVLPEVKEEDSDIKIKPEELKINFFRSSGPGGQNVNKRETSVRITHLPTGIVVASQVERLQGDNRKKAMELLLSKLYQLREESRQKEISKVKGEKISASWGNQIRSYVLHPYKMVKDLRTDIETSETENVLDGDLEKFVEAEIRVI</sequence>
<dbReference type="Gene3D" id="3.30.70.1660">
    <property type="match status" value="1"/>
</dbReference>
<dbReference type="EMBL" id="PCRP01000065">
    <property type="protein sequence ID" value="PIP23311.1"/>
    <property type="molecule type" value="Genomic_DNA"/>
</dbReference>
<dbReference type="PANTHER" id="PTHR43116:SF3">
    <property type="entry name" value="CLASS I PEPTIDE CHAIN RELEASE FACTOR"/>
    <property type="match status" value="1"/>
</dbReference>
<dbReference type="PANTHER" id="PTHR43116">
    <property type="entry name" value="PEPTIDE CHAIN RELEASE FACTOR 2"/>
    <property type="match status" value="1"/>
</dbReference>
<dbReference type="GO" id="GO:0005737">
    <property type="term" value="C:cytoplasm"/>
    <property type="evidence" value="ECO:0007669"/>
    <property type="project" value="UniProtKB-SubCell"/>
</dbReference>
<comment type="function">
    <text evidence="4">Peptide chain release factor 2 directs the termination of translation in response to the peptide chain termination codons UGA and UAA.</text>
</comment>
<comment type="similarity">
    <text evidence="1 4">Belongs to the prokaryotic/mitochondrial release factor family.</text>
</comment>
<dbReference type="GO" id="GO:0016149">
    <property type="term" value="F:translation release factor activity, codon specific"/>
    <property type="evidence" value="ECO:0007669"/>
    <property type="project" value="UniProtKB-UniRule"/>
</dbReference>
<evidence type="ECO:0000256" key="1">
    <source>
        <dbReference type="ARBA" id="ARBA00010835"/>
    </source>
</evidence>
<feature type="modified residue" description="N5-methylglutamine" evidence="4">
    <location>
        <position position="230"/>
    </location>
</feature>
<organism evidence="7 8">
    <name type="scientific">Candidatus Nealsonbacteria bacterium CG23_combo_of_CG06-09_8_20_14_all_38_19</name>
    <dbReference type="NCBI Taxonomy" id="1974721"/>
    <lineage>
        <taxon>Bacteria</taxon>
        <taxon>Candidatus Nealsoniibacteriota</taxon>
    </lineage>
</organism>
<dbReference type="HAMAP" id="MF_00094">
    <property type="entry name" value="Rel_fac_2"/>
    <property type="match status" value="1"/>
</dbReference>
<dbReference type="SUPFAM" id="SSF75620">
    <property type="entry name" value="Release factor"/>
    <property type="match status" value="1"/>
</dbReference>
<dbReference type="InterPro" id="IPR045853">
    <property type="entry name" value="Pep_chain_release_fac_I_sf"/>
</dbReference>
<comment type="caution">
    <text evidence="7">The sequence shown here is derived from an EMBL/GenBank/DDBJ whole genome shotgun (WGS) entry which is preliminary data.</text>
</comment>
<dbReference type="Pfam" id="PF03462">
    <property type="entry name" value="PCRF"/>
    <property type="match status" value="1"/>
</dbReference>
<keyword evidence="2 4" id="KW-0488">Methylation</keyword>
<dbReference type="AlphaFoldDB" id="A0A2G9YXY8"/>
<dbReference type="Gene3D" id="1.20.58.410">
    <property type="entry name" value="Release factor"/>
    <property type="match status" value="1"/>
</dbReference>
<name>A0A2G9YXY8_9BACT</name>
<evidence type="ECO:0000256" key="2">
    <source>
        <dbReference type="ARBA" id="ARBA00022481"/>
    </source>
</evidence>
<comment type="PTM">
    <text evidence="4">Methylated by PrmC. Methylation increases the termination efficiency of RF2.</text>
</comment>
<evidence type="ECO:0000313" key="8">
    <source>
        <dbReference type="Proteomes" id="UP000230273"/>
    </source>
</evidence>